<name>A0AAN9MWV3_CANGL</name>
<evidence type="ECO:0000313" key="1">
    <source>
        <dbReference type="EMBL" id="KAK7362056.1"/>
    </source>
</evidence>
<proteinExistence type="predicted"/>
<reference evidence="1 2" key="1">
    <citation type="submission" date="2024-01" db="EMBL/GenBank/DDBJ databases">
        <title>The genomes of 5 underutilized Papilionoideae crops provide insights into root nodulation and disease resistanc.</title>
        <authorList>
            <person name="Jiang F."/>
        </authorList>
    </citation>
    <scope>NUCLEOTIDE SEQUENCE [LARGE SCALE GENOMIC DNA]</scope>
    <source>
        <strain evidence="1">LVBAO_FW01</strain>
        <tissue evidence="1">Leaves</tissue>
    </source>
</reference>
<dbReference type="EMBL" id="JAYMYQ010000001">
    <property type="protein sequence ID" value="KAK7362056.1"/>
    <property type="molecule type" value="Genomic_DNA"/>
</dbReference>
<dbReference type="Proteomes" id="UP001367508">
    <property type="component" value="Unassembled WGS sequence"/>
</dbReference>
<accession>A0AAN9MWV3</accession>
<protein>
    <submittedName>
        <fullName evidence="1">Uncharacterized protein</fullName>
    </submittedName>
</protein>
<sequence length="121" mass="13466">MVACCSTKLSNDIALNPGVQKLCMTHVIVRGVLYQCTLDMGLGRPTSALRASDTFNRDGSRRTSGDHHPMQSLVLIKWWNSSRVCPVEPTSFIFFPLLALPDFSRMCSESREIEIYTSGVP</sequence>
<comment type="caution">
    <text evidence="1">The sequence shown here is derived from an EMBL/GenBank/DDBJ whole genome shotgun (WGS) entry which is preliminary data.</text>
</comment>
<dbReference type="AlphaFoldDB" id="A0AAN9MWV3"/>
<organism evidence="1 2">
    <name type="scientific">Canavalia gladiata</name>
    <name type="common">Sword bean</name>
    <name type="synonym">Dolichos gladiatus</name>
    <dbReference type="NCBI Taxonomy" id="3824"/>
    <lineage>
        <taxon>Eukaryota</taxon>
        <taxon>Viridiplantae</taxon>
        <taxon>Streptophyta</taxon>
        <taxon>Embryophyta</taxon>
        <taxon>Tracheophyta</taxon>
        <taxon>Spermatophyta</taxon>
        <taxon>Magnoliopsida</taxon>
        <taxon>eudicotyledons</taxon>
        <taxon>Gunneridae</taxon>
        <taxon>Pentapetalae</taxon>
        <taxon>rosids</taxon>
        <taxon>fabids</taxon>
        <taxon>Fabales</taxon>
        <taxon>Fabaceae</taxon>
        <taxon>Papilionoideae</taxon>
        <taxon>50 kb inversion clade</taxon>
        <taxon>NPAAA clade</taxon>
        <taxon>indigoferoid/millettioid clade</taxon>
        <taxon>Phaseoleae</taxon>
        <taxon>Canavalia</taxon>
    </lineage>
</organism>
<gene>
    <name evidence="1" type="ORF">VNO77_04156</name>
</gene>
<keyword evidence="2" id="KW-1185">Reference proteome</keyword>
<evidence type="ECO:0000313" key="2">
    <source>
        <dbReference type="Proteomes" id="UP001367508"/>
    </source>
</evidence>